<evidence type="ECO:0000313" key="3">
    <source>
        <dbReference type="Proteomes" id="UP000197587"/>
    </source>
</evidence>
<feature type="domain" description="ER-bound oxygenase mpaB/mpaB'/Rubber oxygenase catalytic" evidence="1">
    <location>
        <begin position="130"/>
        <end position="342"/>
    </location>
</feature>
<dbReference type="InterPro" id="IPR037473">
    <property type="entry name" value="Lcp-like"/>
</dbReference>
<dbReference type="AlphaFoldDB" id="A0A246BB68"/>
<dbReference type="RefSeq" id="WP_088263596.1">
    <property type="nucleotide sequence ID" value="NZ_JASZ02000004.1"/>
</dbReference>
<dbReference type="Pfam" id="PF09995">
    <property type="entry name" value="MPAB_Lcp_cat"/>
    <property type="match status" value="1"/>
</dbReference>
<dbReference type="InterPro" id="IPR018713">
    <property type="entry name" value="MPAB/Lcp_cat_dom"/>
</dbReference>
<dbReference type="PANTHER" id="PTHR37539">
    <property type="entry name" value="SECRETED PROTEIN-RELATED"/>
    <property type="match status" value="1"/>
</dbReference>
<organism evidence="2 3">
    <name type="scientific">Kaistella haifensis DSM 19056</name>
    <dbReference type="NCBI Taxonomy" id="1450526"/>
    <lineage>
        <taxon>Bacteria</taxon>
        <taxon>Pseudomonadati</taxon>
        <taxon>Bacteroidota</taxon>
        <taxon>Flavobacteriia</taxon>
        <taxon>Flavobacteriales</taxon>
        <taxon>Weeksellaceae</taxon>
        <taxon>Chryseobacterium group</taxon>
        <taxon>Kaistella</taxon>
    </lineage>
</organism>
<proteinExistence type="predicted"/>
<keyword evidence="3" id="KW-1185">Reference proteome</keyword>
<accession>A0A246BB68</accession>
<comment type="caution">
    <text evidence="2">The sequence shown here is derived from an EMBL/GenBank/DDBJ whole genome shotgun (WGS) entry which is preliminary data.</text>
</comment>
<gene>
    <name evidence="2" type="ORF">AP75_03450</name>
</gene>
<evidence type="ECO:0000313" key="2">
    <source>
        <dbReference type="EMBL" id="OWK98918.1"/>
    </source>
</evidence>
<evidence type="ECO:0000259" key="1">
    <source>
        <dbReference type="Pfam" id="PF09995"/>
    </source>
</evidence>
<reference evidence="2 3" key="1">
    <citation type="submission" date="2014-01" db="EMBL/GenBank/DDBJ databases">
        <authorList>
            <consortium name="Genome Consortium for Active Teaching"/>
            <person name="Sontag T.C."/>
            <person name="Newman J.D."/>
        </authorList>
    </citation>
    <scope>NUCLEOTIDE SEQUENCE [LARGE SCALE GENOMIC DNA]</scope>
    <source>
        <strain evidence="2 3">DSM 19056</strain>
    </source>
</reference>
<dbReference type="EMBL" id="JASZ02000004">
    <property type="protein sequence ID" value="OWK98918.1"/>
    <property type="molecule type" value="Genomic_DNA"/>
</dbReference>
<dbReference type="Proteomes" id="UP000197587">
    <property type="component" value="Unassembled WGS sequence"/>
</dbReference>
<dbReference type="GO" id="GO:0016491">
    <property type="term" value="F:oxidoreductase activity"/>
    <property type="evidence" value="ECO:0007669"/>
    <property type="project" value="InterPro"/>
</dbReference>
<name>A0A246BB68_9FLAO</name>
<protein>
    <recommendedName>
        <fullName evidence="1">ER-bound oxygenase mpaB/mpaB'/Rubber oxygenase catalytic domain-containing protein</fullName>
    </recommendedName>
</protein>
<sequence length="401" mass="46890">MQIEPKFKDSEHFKTFWAKGNGKQLLDWSGWKPTFENFEKFAHLYYQVDELGDNAVNDTYLKLPYNEASASVQQFSKNKISESDDAPESVKKLFLQMQEVPAWFDENLANIGARLCIRSGTNALIILRDFVLMGGYDYAYLNKPLIFTGALKKGAVKRLKDTLEFWVHVTREDALKVNSEAYQLIVRTRLMHSYARLTIKKKIVNWDYENWGEPINSWDMIATYTGFSLVFMQGLKKLGVKITEEEEQGVFHLWKYIGYLLGIPPEFLPENKQQAVEHLYLWSSTQDKGDKDSIHLAKALLDENLENTIYKYPFQRKLLLNLHQSMNWFLLDKEINERLSIPKVSVSAIFPKIVVQTNKISQKIFDLNNPEKYQKLVEVGNKQQMQVLRDYIKHTPKDFQY</sequence>
<reference evidence="2 3" key="2">
    <citation type="submission" date="2017-05" db="EMBL/GenBank/DDBJ databases">
        <title>Genome of Chryseobacterium haifense.</title>
        <authorList>
            <person name="Newman J.D."/>
        </authorList>
    </citation>
    <scope>NUCLEOTIDE SEQUENCE [LARGE SCALE GENOMIC DNA]</scope>
    <source>
        <strain evidence="2 3">DSM 19056</strain>
    </source>
</reference>
<dbReference type="PANTHER" id="PTHR37539:SF1">
    <property type="entry name" value="ER-BOUND OXYGENASE MPAB_MPAB'_RUBBER OXYGENASE CATALYTIC DOMAIN-CONTAINING PROTEIN"/>
    <property type="match status" value="1"/>
</dbReference>